<evidence type="ECO:0000313" key="2">
    <source>
        <dbReference type="Proteomes" id="UP001152300"/>
    </source>
</evidence>
<gene>
    <name evidence="1" type="ORF">OCU04_005231</name>
</gene>
<evidence type="ECO:0000313" key="1">
    <source>
        <dbReference type="EMBL" id="KAJ8066140.1"/>
    </source>
</evidence>
<protein>
    <submittedName>
        <fullName evidence="1">Uncharacterized protein</fullName>
    </submittedName>
</protein>
<accession>A0A9X0ANP2</accession>
<dbReference type="EMBL" id="JAPEIS010000005">
    <property type="protein sequence ID" value="KAJ8066140.1"/>
    <property type="molecule type" value="Genomic_DNA"/>
</dbReference>
<proteinExistence type="predicted"/>
<name>A0A9X0ANP2_9HELO</name>
<keyword evidence="2" id="KW-1185">Reference proteome</keyword>
<sequence>MSWIKYGWMGCVGLGYSITGLDGAFMGCGTHTYIYVEVKVYISDCASNGNSDGTKRDLHTLASTPLWIRKNELYHISVWTPNTKGCVIQNLDEEGEEQKIGRKC</sequence>
<dbReference type="Proteomes" id="UP001152300">
    <property type="component" value="Unassembled WGS sequence"/>
</dbReference>
<reference evidence="1" key="1">
    <citation type="submission" date="2022-11" db="EMBL/GenBank/DDBJ databases">
        <title>Genome Resource of Sclerotinia nivalis Strain SnTB1, a Plant Pathogen Isolated from American Ginseng.</title>
        <authorList>
            <person name="Fan S."/>
        </authorList>
    </citation>
    <scope>NUCLEOTIDE SEQUENCE</scope>
    <source>
        <strain evidence="1">SnTB1</strain>
    </source>
</reference>
<comment type="caution">
    <text evidence="1">The sequence shown here is derived from an EMBL/GenBank/DDBJ whole genome shotgun (WGS) entry which is preliminary data.</text>
</comment>
<organism evidence="1 2">
    <name type="scientific">Sclerotinia nivalis</name>
    <dbReference type="NCBI Taxonomy" id="352851"/>
    <lineage>
        <taxon>Eukaryota</taxon>
        <taxon>Fungi</taxon>
        <taxon>Dikarya</taxon>
        <taxon>Ascomycota</taxon>
        <taxon>Pezizomycotina</taxon>
        <taxon>Leotiomycetes</taxon>
        <taxon>Helotiales</taxon>
        <taxon>Sclerotiniaceae</taxon>
        <taxon>Sclerotinia</taxon>
    </lineage>
</organism>
<dbReference type="AlphaFoldDB" id="A0A9X0ANP2"/>